<protein>
    <recommendedName>
        <fullName evidence="1">Fungal-type protein kinase domain-containing protein</fullName>
    </recommendedName>
</protein>
<evidence type="ECO:0000313" key="2">
    <source>
        <dbReference type="EMBL" id="TRM67132.1"/>
    </source>
</evidence>
<feature type="domain" description="Fungal-type protein kinase" evidence="1">
    <location>
        <begin position="111"/>
        <end position="489"/>
    </location>
</feature>
<dbReference type="PANTHER" id="PTHR38248:SF2">
    <property type="entry name" value="FUNK1 11"/>
    <property type="match status" value="1"/>
</dbReference>
<accession>A0A550CQQ8</accession>
<comment type="caution">
    <text evidence="2">The sequence shown here is derived from an EMBL/GenBank/DDBJ whole genome shotgun (WGS) entry which is preliminary data.</text>
</comment>
<proteinExistence type="predicted"/>
<dbReference type="STRING" id="97359.A0A550CQQ8"/>
<dbReference type="InterPro" id="IPR011009">
    <property type="entry name" value="Kinase-like_dom_sf"/>
</dbReference>
<evidence type="ECO:0000259" key="1">
    <source>
        <dbReference type="Pfam" id="PF17667"/>
    </source>
</evidence>
<evidence type="ECO:0000313" key="3">
    <source>
        <dbReference type="Proteomes" id="UP000320762"/>
    </source>
</evidence>
<dbReference type="Pfam" id="PF17667">
    <property type="entry name" value="Pkinase_fungal"/>
    <property type="match status" value="1"/>
</dbReference>
<dbReference type="InterPro" id="IPR040976">
    <property type="entry name" value="Pkinase_fungal"/>
</dbReference>
<dbReference type="Proteomes" id="UP000320762">
    <property type="component" value="Unassembled WGS sequence"/>
</dbReference>
<sequence length="542" mass="60727">ILRDVPGLEEHMFPDKICLISPAALVSAVKRTHYDEDARHWRLWPITPNTSFAEQSATFFNAFGDAIHSAWTAARIDTTRYPLRKWKQTPFDALDIEGACPPNLALWSVGKPGWPDVVAYGAAVDMSADPEAAHPLQSIIDAAGAVMGQQPDRGYVLALAVTRKCDLKERLQLVVVDRTGLVSGTPFLVHDPESIEHLVRIVAGMMFAKRTRLGHDPTVYRRSNRSFVRIRGVDFTAAARADAEIGIESPVVEGFDAEKTTEAEFEILEWTSDVRDNRLIQSGTACWRVRGPDGREYAMREAWDPSHEVYGYNREREIVAVLGHIAGVPDIVAGGAVEVNGVPWTTNAVRACIDGNYKHCMPYLMMDTRTRHRVLMYPFGEDILRYTSPLELIYVFSDVTRELERVAAKKVIQRDMSLGNIVIRRPHKGRARGMLIDMDKACILNDRGQDDSGDLTGTLRYLALAAIDREPRIPADDLESLAYVFIHICILFNGPRGALRTDKDIKDTAVGCWYDMTEKHAQHKASLRTSDEAIDRLLNDFT</sequence>
<keyword evidence="3" id="KW-1185">Reference proteome</keyword>
<feature type="non-terminal residue" evidence="2">
    <location>
        <position position="542"/>
    </location>
</feature>
<gene>
    <name evidence="2" type="ORF">BD626DRAFT_370034</name>
</gene>
<dbReference type="PANTHER" id="PTHR38248">
    <property type="entry name" value="FUNK1 6"/>
    <property type="match status" value="1"/>
</dbReference>
<dbReference type="SUPFAM" id="SSF56112">
    <property type="entry name" value="Protein kinase-like (PK-like)"/>
    <property type="match status" value="1"/>
</dbReference>
<dbReference type="OrthoDB" id="5569250at2759"/>
<dbReference type="EMBL" id="VDMD01000003">
    <property type="protein sequence ID" value="TRM67132.1"/>
    <property type="molecule type" value="Genomic_DNA"/>
</dbReference>
<name>A0A550CQQ8_9AGAR</name>
<reference evidence="2 3" key="1">
    <citation type="journal article" date="2019" name="New Phytol.">
        <title>Comparative genomics reveals unique wood-decay strategies and fruiting body development in the Schizophyllaceae.</title>
        <authorList>
            <person name="Almasi E."/>
            <person name="Sahu N."/>
            <person name="Krizsan K."/>
            <person name="Balint B."/>
            <person name="Kovacs G.M."/>
            <person name="Kiss B."/>
            <person name="Cseklye J."/>
            <person name="Drula E."/>
            <person name="Henrissat B."/>
            <person name="Nagy I."/>
            <person name="Chovatia M."/>
            <person name="Adam C."/>
            <person name="LaButti K."/>
            <person name="Lipzen A."/>
            <person name="Riley R."/>
            <person name="Grigoriev I.V."/>
            <person name="Nagy L.G."/>
        </authorList>
    </citation>
    <scope>NUCLEOTIDE SEQUENCE [LARGE SCALE GENOMIC DNA]</scope>
    <source>
        <strain evidence="2 3">NL-1724</strain>
    </source>
</reference>
<organism evidence="2 3">
    <name type="scientific">Schizophyllum amplum</name>
    <dbReference type="NCBI Taxonomy" id="97359"/>
    <lineage>
        <taxon>Eukaryota</taxon>
        <taxon>Fungi</taxon>
        <taxon>Dikarya</taxon>
        <taxon>Basidiomycota</taxon>
        <taxon>Agaricomycotina</taxon>
        <taxon>Agaricomycetes</taxon>
        <taxon>Agaricomycetidae</taxon>
        <taxon>Agaricales</taxon>
        <taxon>Schizophyllaceae</taxon>
        <taxon>Schizophyllum</taxon>
    </lineage>
</organism>
<feature type="non-terminal residue" evidence="2">
    <location>
        <position position="1"/>
    </location>
</feature>
<dbReference type="Gene3D" id="1.10.510.10">
    <property type="entry name" value="Transferase(Phosphotransferase) domain 1"/>
    <property type="match status" value="1"/>
</dbReference>
<dbReference type="AlphaFoldDB" id="A0A550CQQ8"/>